<organism evidence="2 3">
    <name type="scientific">Dactylonectria estremocensis</name>
    <dbReference type="NCBI Taxonomy" id="1079267"/>
    <lineage>
        <taxon>Eukaryota</taxon>
        <taxon>Fungi</taxon>
        <taxon>Dikarya</taxon>
        <taxon>Ascomycota</taxon>
        <taxon>Pezizomycotina</taxon>
        <taxon>Sordariomycetes</taxon>
        <taxon>Hypocreomycetidae</taxon>
        <taxon>Hypocreales</taxon>
        <taxon>Nectriaceae</taxon>
        <taxon>Dactylonectria</taxon>
    </lineage>
</organism>
<name>A0A9P9DX90_9HYPO</name>
<keyword evidence="1" id="KW-0732">Signal</keyword>
<evidence type="ECO:0000313" key="2">
    <source>
        <dbReference type="EMBL" id="KAH7128019.1"/>
    </source>
</evidence>
<evidence type="ECO:0000256" key="1">
    <source>
        <dbReference type="SAM" id="SignalP"/>
    </source>
</evidence>
<dbReference type="AlphaFoldDB" id="A0A9P9DX90"/>
<dbReference type="EMBL" id="JAGMUU010000022">
    <property type="protein sequence ID" value="KAH7128019.1"/>
    <property type="molecule type" value="Genomic_DNA"/>
</dbReference>
<proteinExistence type="predicted"/>
<dbReference type="InterPro" id="IPR012332">
    <property type="entry name" value="Autotransporter_pectin_lyase_C"/>
</dbReference>
<evidence type="ECO:0000313" key="3">
    <source>
        <dbReference type="Proteomes" id="UP000717696"/>
    </source>
</evidence>
<reference evidence="2" key="1">
    <citation type="journal article" date="2021" name="Nat. Commun.">
        <title>Genetic determinants of endophytism in the Arabidopsis root mycobiome.</title>
        <authorList>
            <person name="Mesny F."/>
            <person name="Miyauchi S."/>
            <person name="Thiergart T."/>
            <person name="Pickel B."/>
            <person name="Atanasova L."/>
            <person name="Karlsson M."/>
            <person name="Huettel B."/>
            <person name="Barry K.W."/>
            <person name="Haridas S."/>
            <person name="Chen C."/>
            <person name="Bauer D."/>
            <person name="Andreopoulos W."/>
            <person name="Pangilinan J."/>
            <person name="LaButti K."/>
            <person name="Riley R."/>
            <person name="Lipzen A."/>
            <person name="Clum A."/>
            <person name="Drula E."/>
            <person name="Henrissat B."/>
            <person name="Kohler A."/>
            <person name="Grigoriev I.V."/>
            <person name="Martin F.M."/>
            <person name="Hacquard S."/>
        </authorList>
    </citation>
    <scope>NUCLEOTIDE SEQUENCE</scope>
    <source>
        <strain evidence="2">MPI-CAGE-AT-0021</strain>
    </source>
</reference>
<sequence length="459" mass="49233">MRSTVYALALSAMVFQNTQATLTAYDANDDYAGTYDVATDNTLLSAFNFVPTFYLKTALKSTHRVKKNTAWKRKTLTAKKNDTSVILTTDSTLRLSYSDVYKTGYSSDLYQASFFGVNAAVNANNNSLVYLDHVNITTHNGAANVYAYGTGTEVEIKDSYLYSSGPVAHGLYAAGNATIVADNVVHYSGGYRSSAFAGDVPDGDLNITNSVSHTTGIGSAIFYVSGHIYAKNVIGQADKAPTVIMDGDYSIELYDCQLTTGNLGGLLHFSSGLRTSSGTWKIVNSIISATADAVSTLWFGNVVSNMELTSVKLLTSNDVLVVANTSQITQDFSYFASPAEISTLLPAIATIKVADSELTGNLVAINGSTINWSLKSYSSWTGKTVAESGNGYFNVALDKSSSWSLTGNSYTANFTNADSSMKNIQSNGFNLYYSKKAALNKSLRGKKFKLQGGGYLKPY</sequence>
<dbReference type="OrthoDB" id="10018600at2759"/>
<feature type="chain" id="PRO_5040504021" evidence="1">
    <location>
        <begin position="21"/>
        <end position="459"/>
    </location>
</feature>
<keyword evidence="3" id="KW-1185">Reference proteome</keyword>
<comment type="caution">
    <text evidence="2">The sequence shown here is derived from an EMBL/GenBank/DDBJ whole genome shotgun (WGS) entry which is preliminary data.</text>
</comment>
<dbReference type="Proteomes" id="UP000717696">
    <property type="component" value="Unassembled WGS sequence"/>
</dbReference>
<gene>
    <name evidence="2" type="ORF">B0J13DRAFT_564841</name>
</gene>
<accession>A0A9P9DX90</accession>
<dbReference type="Gene3D" id="2.160.20.20">
    <property type="match status" value="1"/>
</dbReference>
<protein>
    <submittedName>
        <fullName evidence="2">Uncharacterized protein</fullName>
    </submittedName>
</protein>
<feature type="signal peptide" evidence="1">
    <location>
        <begin position="1"/>
        <end position="20"/>
    </location>
</feature>